<feature type="compositionally biased region" description="Low complexity" evidence="1">
    <location>
        <begin position="52"/>
        <end position="63"/>
    </location>
</feature>
<name>A0A285GK08_9ACTN</name>
<reference evidence="2 3" key="1">
    <citation type="submission" date="2017-09" db="EMBL/GenBank/DDBJ databases">
        <authorList>
            <person name="Ehlers B."/>
            <person name="Leendertz F.H."/>
        </authorList>
    </citation>
    <scope>NUCLEOTIDE SEQUENCE [LARGE SCALE GENOMIC DNA]</scope>
    <source>
        <strain evidence="2 3">CGMCC 4.6857</strain>
    </source>
</reference>
<dbReference type="AlphaFoldDB" id="A0A285GK08"/>
<evidence type="ECO:0000313" key="2">
    <source>
        <dbReference type="EMBL" id="SNY23663.1"/>
    </source>
</evidence>
<evidence type="ECO:0000313" key="3">
    <source>
        <dbReference type="Proteomes" id="UP000219612"/>
    </source>
</evidence>
<accession>A0A285GK08</accession>
<feature type="region of interest" description="Disordered" evidence="1">
    <location>
        <begin position="43"/>
        <end position="63"/>
    </location>
</feature>
<keyword evidence="3" id="KW-1185">Reference proteome</keyword>
<gene>
    <name evidence="2" type="ORF">SAMN05421748_10277</name>
</gene>
<dbReference type="EMBL" id="OBDY01000002">
    <property type="protein sequence ID" value="SNY23663.1"/>
    <property type="molecule type" value="Genomic_DNA"/>
</dbReference>
<proteinExistence type="predicted"/>
<organism evidence="2 3">
    <name type="scientific">Paractinoplanes atraurantiacus</name>
    <dbReference type="NCBI Taxonomy" id="1036182"/>
    <lineage>
        <taxon>Bacteria</taxon>
        <taxon>Bacillati</taxon>
        <taxon>Actinomycetota</taxon>
        <taxon>Actinomycetes</taxon>
        <taxon>Micromonosporales</taxon>
        <taxon>Micromonosporaceae</taxon>
        <taxon>Paractinoplanes</taxon>
    </lineage>
</organism>
<dbReference type="OrthoDB" id="5190667at2"/>
<sequence length="63" mass="6659">MILGIVVALLVGFLSGLLAFKKTNEYCDRHGVTRLCPLCAEDHSPVSASHSEPAPAERAVPAV</sequence>
<dbReference type="Proteomes" id="UP000219612">
    <property type="component" value="Unassembled WGS sequence"/>
</dbReference>
<dbReference type="RefSeq" id="WP_097318858.1">
    <property type="nucleotide sequence ID" value="NZ_OBDY01000002.1"/>
</dbReference>
<protein>
    <submittedName>
        <fullName evidence="2">Uncharacterized protein</fullName>
    </submittedName>
</protein>
<evidence type="ECO:0000256" key="1">
    <source>
        <dbReference type="SAM" id="MobiDB-lite"/>
    </source>
</evidence>